<dbReference type="OrthoDB" id="10516814at2759"/>
<dbReference type="EMBL" id="KN819380">
    <property type="protein sequence ID" value="KIJ11413.1"/>
    <property type="molecule type" value="Genomic_DNA"/>
</dbReference>
<evidence type="ECO:0000313" key="2">
    <source>
        <dbReference type="EMBL" id="KIJ11413.1"/>
    </source>
</evidence>
<evidence type="ECO:0000256" key="1">
    <source>
        <dbReference type="SAM" id="MobiDB-lite"/>
    </source>
</evidence>
<feature type="region of interest" description="Disordered" evidence="1">
    <location>
        <begin position="93"/>
        <end position="113"/>
    </location>
</feature>
<dbReference type="Proteomes" id="UP000053647">
    <property type="component" value="Unassembled WGS sequence"/>
</dbReference>
<proteinExistence type="predicted"/>
<evidence type="ECO:0000313" key="3">
    <source>
        <dbReference type="Proteomes" id="UP000053647"/>
    </source>
</evidence>
<dbReference type="HOGENOM" id="CLU_139891_0_0_1"/>
<protein>
    <submittedName>
        <fullName evidence="2">Uncharacterized protein</fullName>
    </submittedName>
</protein>
<keyword evidence="3" id="KW-1185">Reference proteome</keyword>
<gene>
    <name evidence="2" type="ORF">PAXINDRAFT_15714</name>
</gene>
<reference evidence="3" key="2">
    <citation type="submission" date="2015-01" db="EMBL/GenBank/DDBJ databases">
        <title>Evolutionary Origins and Diversification of the Mycorrhizal Mutualists.</title>
        <authorList>
            <consortium name="DOE Joint Genome Institute"/>
            <consortium name="Mycorrhizal Genomics Consortium"/>
            <person name="Kohler A."/>
            <person name="Kuo A."/>
            <person name="Nagy L.G."/>
            <person name="Floudas D."/>
            <person name="Copeland A."/>
            <person name="Barry K.W."/>
            <person name="Cichocki N."/>
            <person name="Veneault-Fourrey C."/>
            <person name="LaButti K."/>
            <person name="Lindquist E.A."/>
            <person name="Lipzen A."/>
            <person name="Lundell T."/>
            <person name="Morin E."/>
            <person name="Murat C."/>
            <person name="Riley R."/>
            <person name="Ohm R."/>
            <person name="Sun H."/>
            <person name="Tunlid A."/>
            <person name="Henrissat B."/>
            <person name="Grigoriev I.V."/>
            <person name="Hibbett D.S."/>
            <person name="Martin F."/>
        </authorList>
    </citation>
    <scope>NUCLEOTIDE SEQUENCE [LARGE SCALE GENOMIC DNA]</scope>
    <source>
        <strain evidence="3">ATCC 200175</strain>
    </source>
</reference>
<feature type="compositionally biased region" description="Basic residues" evidence="1">
    <location>
        <begin position="28"/>
        <end position="39"/>
    </location>
</feature>
<dbReference type="AlphaFoldDB" id="A0A0C9TL73"/>
<name>A0A0C9TL73_PAXIN</name>
<accession>A0A0C9TL73</accession>
<feature type="region of interest" description="Disordered" evidence="1">
    <location>
        <begin position="28"/>
        <end position="57"/>
    </location>
</feature>
<reference evidence="2 3" key="1">
    <citation type="submission" date="2014-06" db="EMBL/GenBank/DDBJ databases">
        <authorList>
            <consortium name="DOE Joint Genome Institute"/>
            <person name="Kuo A."/>
            <person name="Kohler A."/>
            <person name="Nagy L.G."/>
            <person name="Floudas D."/>
            <person name="Copeland A."/>
            <person name="Barry K.W."/>
            <person name="Cichocki N."/>
            <person name="Veneault-Fourrey C."/>
            <person name="LaButti K."/>
            <person name="Lindquist E.A."/>
            <person name="Lipzen A."/>
            <person name="Lundell T."/>
            <person name="Morin E."/>
            <person name="Murat C."/>
            <person name="Sun H."/>
            <person name="Tunlid A."/>
            <person name="Henrissat B."/>
            <person name="Grigoriev I.V."/>
            <person name="Hibbett D.S."/>
            <person name="Martin F."/>
            <person name="Nordberg H.P."/>
            <person name="Cantor M.N."/>
            <person name="Hua S.X."/>
        </authorList>
    </citation>
    <scope>NUCLEOTIDE SEQUENCE [LARGE SCALE GENOMIC DNA]</scope>
    <source>
        <strain evidence="2 3">ATCC 200175</strain>
    </source>
</reference>
<sequence length="113" mass="12553">MDVDAIWLSPTQRADYMKKGLCFIHRKHGHHSGDHKKGKVPFDKDSHTSSPKVCKAGIPSTSDHISVFTAGLKKKNISQKKILDVLKMCFDDSEEGTKEEQVPVSRVSLGSSF</sequence>
<organism evidence="2 3">
    <name type="scientific">Paxillus involutus ATCC 200175</name>
    <dbReference type="NCBI Taxonomy" id="664439"/>
    <lineage>
        <taxon>Eukaryota</taxon>
        <taxon>Fungi</taxon>
        <taxon>Dikarya</taxon>
        <taxon>Basidiomycota</taxon>
        <taxon>Agaricomycotina</taxon>
        <taxon>Agaricomycetes</taxon>
        <taxon>Agaricomycetidae</taxon>
        <taxon>Boletales</taxon>
        <taxon>Paxilineae</taxon>
        <taxon>Paxillaceae</taxon>
        <taxon>Paxillus</taxon>
    </lineage>
</organism>